<accession>A0A0N0GPV8</accession>
<name>A0A0N0GPV8_9NEIS</name>
<dbReference type="Proteomes" id="UP000037939">
    <property type="component" value="Unassembled WGS sequence"/>
</dbReference>
<dbReference type="SMART" id="SM00354">
    <property type="entry name" value="HTH_LACI"/>
    <property type="match status" value="1"/>
</dbReference>
<reference evidence="5 6" key="1">
    <citation type="submission" date="2015-07" db="EMBL/GenBank/DDBJ databases">
        <title>Draft genome sequence of the Amantichitinum ursilacus IGB-41, a new chitin-degrading bacterium.</title>
        <authorList>
            <person name="Kirstahler P."/>
            <person name="Guenther M."/>
            <person name="Grumaz C."/>
            <person name="Rupp S."/>
            <person name="Zibek S."/>
            <person name="Sohn K."/>
        </authorList>
    </citation>
    <scope>NUCLEOTIDE SEQUENCE [LARGE SCALE GENOMIC DNA]</scope>
    <source>
        <strain evidence="5 6">IGB-41</strain>
    </source>
</reference>
<dbReference type="InterPro" id="IPR046335">
    <property type="entry name" value="LacI/GalR-like_sensor"/>
</dbReference>
<keyword evidence="6" id="KW-1185">Reference proteome</keyword>
<keyword evidence="2" id="KW-0238">DNA-binding</keyword>
<dbReference type="SUPFAM" id="SSF53822">
    <property type="entry name" value="Periplasmic binding protein-like I"/>
    <property type="match status" value="1"/>
</dbReference>
<evidence type="ECO:0000259" key="4">
    <source>
        <dbReference type="PROSITE" id="PS50932"/>
    </source>
</evidence>
<protein>
    <submittedName>
        <fullName evidence="5">HTH-type transcriptional regulator DegA</fullName>
    </submittedName>
</protein>
<organism evidence="5 6">
    <name type="scientific">Amantichitinum ursilacus</name>
    <dbReference type="NCBI Taxonomy" id="857265"/>
    <lineage>
        <taxon>Bacteria</taxon>
        <taxon>Pseudomonadati</taxon>
        <taxon>Pseudomonadota</taxon>
        <taxon>Betaproteobacteria</taxon>
        <taxon>Neisseriales</taxon>
        <taxon>Chitinibacteraceae</taxon>
        <taxon>Amantichitinum</taxon>
    </lineage>
</organism>
<comment type="caution">
    <text evidence="5">The sequence shown here is derived from an EMBL/GenBank/DDBJ whole genome shotgun (WGS) entry which is preliminary data.</text>
</comment>
<evidence type="ECO:0000256" key="2">
    <source>
        <dbReference type="ARBA" id="ARBA00023125"/>
    </source>
</evidence>
<dbReference type="Gene3D" id="3.40.50.2300">
    <property type="match status" value="2"/>
</dbReference>
<dbReference type="Pfam" id="PF13377">
    <property type="entry name" value="Peripla_BP_3"/>
    <property type="match status" value="1"/>
</dbReference>
<dbReference type="PANTHER" id="PTHR30146">
    <property type="entry name" value="LACI-RELATED TRANSCRIPTIONAL REPRESSOR"/>
    <property type="match status" value="1"/>
</dbReference>
<dbReference type="InterPro" id="IPR010982">
    <property type="entry name" value="Lambda_DNA-bd_dom_sf"/>
</dbReference>
<dbReference type="CDD" id="cd01392">
    <property type="entry name" value="HTH_LacI"/>
    <property type="match status" value="1"/>
</dbReference>
<keyword evidence="3" id="KW-0804">Transcription</keyword>
<dbReference type="PROSITE" id="PS00356">
    <property type="entry name" value="HTH_LACI_1"/>
    <property type="match status" value="1"/>
</dbReference>
<evidence type="ECO:0000313" key="6">
    <source>
        <dbReference type="Proteomes" id="UP000037939"/>
    </source>
</evidence>
<feature type="domain" description="HTH lacI-type" evidence="4">
    <location>
        <begin position="2"/>
        <end position="56"/>
    </location>
</feature>
<dbReference type="OrthoDB" id="269117at2"/>
<dbReference type="EMBL" id="LAQT01000003">
    <property type="protein sequence ID" value="KPC54164.1"/>
    <property type="molecule type" value="Genomic_DNA"/>
</dbReference>
<evidence type="ECO:0000256" key="3">
    <source>
        <dbReference type="ARBA" id="ARBA00023163"/>
    </source>
</evidence>
<gene>
    <name evidence="5" type="primary">degA_1</name>
    <name evidence="5" type="ORF">WG78_05925</name>
</gene>
<dbReference type="PATRIC" id="fig|857265.3.peg.1213"/>
<dbReference type="SUPFAM" id="SSF47413">
    <property type="entry name" value="lambda repressor-like DNA-binding domains"/>
    <property type="match status" value="1"/>
</dbReference>
<keyword evidence="1" id="KW-0805">Transcription regulation</keyword>
<dbReference type="Gene3D" id="1.10.260.40">
    <property type="entry name" value="lambda repressor-like DNA-binding domains"/>
    <property type="match status" value="1"/>
</dbReference>
<dbReference type="InterPro" id="IPR028082">
    <property type="entry name" value="Peripla_BP_I"/>
</dbReference>
<dbReference type="STRING" id="857265.WG78_05925"/>
<dbReference type="AlphaFoldDB" id="A0A0N0GPV8"/>
<dbReference type="GO" id="GO:0003700">
    <property type="term" value="F:DNA-binding transcription factor activity"/>
    <property type="evidence" value="ECO:0007669"/>
    <property type="project" value="TreeGrafter"/>
</dbReference>
<evidence type="ECO:0000256" key="1">
    <source>
        <dbReference type="ARBA" id="ARBA00023015"/>
    </source>
</evidence>
<sequence length="344" mass="36266">MTTLSEVANHAGVTPATVSNVLRNRGRVSNETRQRVLDAIDALGYRPNLNARALAEGRGPTLALMVSSIANPFYPEFALAAERAARAHGSFMLLCNTNDDTATAHAYLNQLAGSLSQGVLVMNGNLDFDVLRQSRCPVVLCMWEKPHESPGIPCIAVDFYLAGQLAAQHLLALGHQAIGIVVGNGKGGIHTSRLRGFTDAMAAAGVEFAPELIETVPDTVQGGYDGGQTLLQRHPQLTAIFATNDLPAIGVMHAATDLGLRIPADLSVMGITDIQMAQESRPALSTVAVPTQEAAELAVSLLRTLVGQEPRAAHGPHQMLVTSEPVLVPRASTAAPRAASTRSD</sequence>
<dbReference type="InterPro" id="IPR000843">
    <property type="entry name" value="HTH_LacI"/>
</dbReference>
<evidence type="ECO:0000313" key="5">
    <source>
        <dbReference type="EMBL" id="KPC54164.1"/>
    </source>
</evidence>
<dbReference type="PROSITE" id="PS50932">
    <property type="entry name" value="HTH_LACI_2"/>
    <property type="match status" value="1"/>
</dbReference>
<dbReference type="PANTHER" id="PTHR30146:SF138">
    <property type="entry name" value="TRANSCRIPTIONAL REGULATORY PROTEIN"/>
    <property type="match status" value="1"/>
</dbReference>
<dbReference type="Pfam" id="PF00356">
    <property type="entry name" value="LacI"/>
    <property type="match status" value="1"/>
</dbReference>
<proteinExistence type="predicted"/>
<dbReference type="GO" id="GO:0000976">
    <property type="term" value="F:transcription cis-regulatory region binding"/>
    <property type="evidence" value="ECO:0007669"/>
    <property type="project" value="TreeGrafter"/>
</dbReference>
<dbReference type="RefSeq" id="WP_053936859.1">
    <property type="nucleotide sequence ID" value="NZ_LAQT01000003.1"/>
</dbReference>